<dbReference type="Pfam" id="PF08238">
    <property type="entry name" value="Sel1"/>
    <property type="match status" value="4"/>
</dbReference>
<protein>
    <recommendedName>
        <fullName evidence="3">Sel1 repeat family protein</fullName>
    </recommendedName>
</protein>
<accession>A0ABP8V692</accession>
<dbReference type="PANTHER" id="PTHR11102">
    <property type="entry name" value="SEL-1-LIKE PROTEIN"/>
    <property type="match status" value="1"/>
</dbReference>
<comment type="caution">
    <text evidence="1">The sequence shown here is derived from an EMBL/GenBank/DDBJ whole genome shotgun (WGS) entry which is preliminary data.</text>
</comment>
<proteinExistence type="predicted"/>
<dbReference type="InterPro" id="IPR011990">
    <property type="entry name" value="TPR-like_helical_dom_sf"/>
</dbReference>
<dbReference type="PANTHER" id="PTHR11102:SF160">
    <property type="entry name" value="ERAD-ASSOCIATED E3 UBIQUITIN-PROTEIN LIGASE COMPONENT HRD3"/>
    <property type="match status" value="1"/>
</dbReference>
<dbReference type="Gene3D" id="1.25.40.10">
    <property type="entry name" value="Tetratricopeptide repeat domain"/>
    <property type="match status" value="2"/>
</dbReference>
<dbReference type="SUPFAM" id="SSF81901">
    <property type="entry name" value="HCP-like"/>
    <property type="match status" value="1"/>
</dbReference>
<organism evidence="1 2">
    <name type="scientific">Kistimonas scapharcae</name>
    <dbReference type="NCBI Taxonomy" id="1036133"/>
    <lineage>
        <taxon>Bacteria</taxon>
        <taxon>Pseudomonadati</taxon>
        <taxon>Pseudomonadota</taxon>
        <taxon>Gammaproteobacteria</taxon>
        <taxon>Oceanospirillales</taxon>
        <taxon>Endozoicomonadaceae</taxon>
        <taxon>Kistimonas</taxon>
    </lineage>
</organism>
<evidence type="ECO:0008006" key="3">
    <source>
        <dbReference type="Google" id="ProtNLM"/>
    </source>
</evidence>
<gene>
    <name evidence="1" type="ORF">GCM10023116_30530</name>
</gene>
<dbReference type="EMBL" id="BAABFL010000419">
    <property type="protein sequence ID" value="GAA4650770.1"/>
    <property type="molecule type" value="Genomic_DNA"/>
</dbReference>
<reference evidence="2" key="1">
    <citation type="journal article" date="2019" name="Int. J. Syst. Evol. Microbiol.">
        <title>The Global Catalogue of Microorganisms (GCM) 10K type strain sequencing project: providing services to taxonomists for standard genome sequencing and annotation.</title>
        <authorList>
            <consortium name="The Broad Institute Genomics Platform"/>
            <consortium name="The Broad Institute Genome Sequencing Center for Infectious Disease"/>
            <person name="Wu L."/>
            <person name="Ma J."/>
        </authorList>
    </citation>
    <scope>NUCLEOTIDE SEQUENCE [LARGE SCALE GENOMIC DNA]</scope>
    <source>
        <strain evidence="2">JCM 17805</strain>
    </source>
</reference>
<sequence length="193" mass="21922">MKKKESIKSMISWWILAAKQGDVSAQCMLGHHPGWRQDFRQAAYWQRKALKHNGQHQRKIHRLYCNPKNESPANQKQLARWYKKYAREGHAAMQTLLAIRYAMGKGVPENHRVALYWYKKAAVQNQAEAQYFLGMAYASGAGTPVNYKKACLWFSLAIANGIQEAVISQNLIKGALTPELNAAAQEIMETLSC</sequence>
<dbReference type="RefSeq" id="WP_345197011.1">
    <property type="nucleotide sequence ID" value="NZ_BAABFL010000419.1"/>
</dbReference>
<evidence type="ECO:0000313" key="1">
    <source>
        <dbReference type="EMBL" id="GAA4650770.1"/>
    </source>
</evidence>
<dbReference type="InterPro" id="IPR050767">
    <property type="entry name" value="Sel1_AlgK"/>
</dbReference>
<dbReference type="SMART" id="SM00671">
    <property type="entry name" value="SEL1"/>
    <property type="match status" value="2"/>
</dbReference>
<keyword evidence="2" id="KW-1185">Reference proteome</keyword>
<dbReference type="InterPro" id="IPR006597">
    <property type="entry name" value="Sel1-like"/>
</dbReference>
<dbReference type="Proteomes" id="UP001500604">
    <property type="component" value="Unassembled WGS sequence"/>
</dbReference>
<evidence type="ECO:0000313" key="2">
    <source>
        <dbReference type="Proteomes" id="UP001500604"/>
    </source>
</evidence>
<name>A0ABP8V692_9GAMM</name>